<dbReference type="RefSeq" id="WP_406832474.1">
    <property type="nucleotide sequence ID" value="NZ_CP157483.1"/>
</dbReference>
<name>A0AAU7JXR2_9MICO</name>
<dbReference type="PANTHER" id="PTHR32097:SF4">
    <property type="entry name" value="GENERAL STRESS PROTEIN 16U"/>
    <property type="match status" value="1"/>
</dbReference>
<organism evidence="4">
    <name type="scientific">Pedococcus sp. KACC 23699</name>
    <dbReference type="NCBI Taxonomy" id="3149228"/>
    <lineage>
        <taxon>Bacteria</taxon>
        <taxon>Bacillati</taxon>
        <taxon>Actinomycetota</taxon>
        <taxon>Actinomycetes</taxon>
        <taxon>Micrococcales</taxon>
        <taxon>Intrasporangiaceae</taxon>
        <taxon>Pedococcus</taxon>
    </lineage>
</organism>
<dbReference type="InterPro" id="IPR051324">
    <property type="entry name" value="Stress/Tellurium_Resist"/>
</dbReference>
<protein>
    <submittedName>
        <fullName evidence="4">TerD family protein</fullName>
    </submittedName>
</protein>
<proteinExistence type="inferred from homology"/>
<dbReference type="EMBL" id="CP157483">
    <property type="protein sequence ID" value="XBO44988.1"/>
    <property type="molecule type" value="Genomic_DNA"/>
</dbReference>
<comment type="similarity">
    <text evidence="1">Belongs to the CAPAB/TerDEXZ family.</text>
</comment>
<evidence type="ECO:0000259" key="3">
    <source>
        <dbReference type="Pfam" id="PF02342"/>
    </source>
</evidence>
<dbReference type="Pfam" id="PF02342">
    <property type="entry name" value="TerD"/>
    <property type="match status" value="1"/>
</dbReference>
<feature type="domain" description="TerD" evidence="3">
    <location>
        <begin position="1"/>
        <end position="188"/>
    </location>
</feature>
<gene>
    <name evidence="4" type="ORF">ABEG17_06520</name>
</gene>
<evidence type="ECO:0000256" key="2">
    <source>
        <dbReference type="SAM" id="MobiDB-lite"/>
    </source>
</evidence>
<accession>A0AAU7JXR2</accession>
<dbReference type="PANTHER" id="PTHR32097">
    <property type="entry name" value="CAMP-BINDING PROTEIN 1-RELATED"/>
    <property type="match status" value="1"/>
</dbReference>
<dbReference type="AlphaFoldDB" id="A0AAU7JXR2"/>
<evidence type="ECO:0000313" key="4">
    <source>
        <dbReference type="EMBL" id="XBO44988.1"/>
    </source>
</evidence>
<dbReference type="CDD" id="cd06974">
    <property type="entry name" value="TerD_like"/>
    <property type="match status" value="1"/>
</dbReference>
<reference evidence="4" key="1">
    <citation type="submission" date="2024-05" db="EMBL/GenBank/DDBJ databases">
        <authorList>
            <person name="Kim S."/>
            <person name="Heo J."/>
            <person name="Choi H."/>
            <person name="Choi Y."/>
            <person name="Kwon S.-W."/>
            <person name="Kim Y."/>
        </authorList>
    </citation>
    <scope>NUCLEOTIDE SEQUENCE</scope>
    <source>
        <strain evidence="4">KACC 23699</strain>
    </source>
</reference>
<evidence type="ECO:0000256" key="1">
    <source>
        <dbReference type="ARBA" id="ARBA00008775"/>
    </source>
</evidence>
<feature type="region of interest" description="Disordered" evidence="2">
    <location>
        <begin position="67"/>
        <end position="86"/>
    </location>
</feature>
<dbReference type="InterPro" id="IPR003325">
    <property type="entry name" value="TerD"/>
</dbReference>
<sequence>MTVNLSKGGNISLTKEAPGLTHAVIGLGWDPRVTDGATFDLDASAILCGADGKALSDENFVFYNNTKDPSGAVQHQGDNRDGQGDGDDEMIFVSLADLPPSVEKIVFVVSIDQAEARNQNFGQVANAYIRVLDANNPDNAITKYDLGEDFSTERSVKFGEMYRNNGEFKFRAVGQGYSAGLAGIIAEYGLMAG</sequence>
<dbReference type="Gene3D" id="2.60.60.30">
    <property type="entry name" value="sav2460 like domains"/>
    <property type="match status" value="1"/>
</dbReference>